<dbReference type="Gene3D" id="6.10.250.2090">
    <property type="match status" value="1"/>
</dbReference>
<comment type="similarity">
    <text evidence="2">Belongs to the band 7/mec-2 family.</text>
</comment>
<keyword evidence="4" id="KW-0472">Membrane</keyword>
<dbReference type="SMART" id="SM00244">
    <property type="entry name" value="PHB"/>
    <property type="match status" value="1"/>
</dbReference>
<keyword evidence="4" id="KW-1133">Transmembrane helix</keyword>
<evidence type="ECO:0000313" key="6">
    <source>
        <dbReference type="EMBL" id="NMO17688.1"/>
    </source>
</evidence>
<feature type="transmembrane region" description="Helical" evidence="4">
    <location>
        <begin position="6"/>
        <end position="28"/>
    </location>
</feature>
<protein>
    <submittedName>
        <fullName evidence="6">Slipin family protein</fullName>
    </submittedName>
</protein>
<dbReference type="Proteomes" id="UP000518300">
    <property type="component" value="Unassembled WGS sequence"/>
</dbReference>
<dbReference type="RefSeq" id="WP_169346968.1">
    <property type="nucleotide sequence ID" value="NZ_JABBJJ010000107.1"/>
</dbReference>
<dbReference type="PANTHER" id="PTHR10264">
    <property type="entry name" value="BAND 7 PROTEIN-RELATED"/>
    <property type="match status" value="1"/>
</dbReference>
<keyword evidence="4" id="KW-0812">Transmembrane</keyword>
<dbReference type="AlphaFoldDB" id="A0A848LJ23"/>
<organism evidence="6 7">
    <name type="scientific">Pyxidicoccus fallax</name>
    <dbReference type="NCBI Taxonomy" id="394095"/>
    <lineage>
        <taxon>Bacteria</taxon>
        <taxon>Pseudomonadati</taxon>
        <taxon>Myxococcota</taxon>
        <taxon>Myxococcia</taxon>
        <taxon>Myxococcales</taxon>
        <taxon>Cystobacterineae</taxon>
        <taxon>Myxococcaceae</taxon>
        <taxon>Pyxidicoccus</taxon>
    </lineage>
</organism>
<evidence type="ECO:0000256" key="2">
    <source>
        <dbReference type="ARBA" id="ARBA00008164"/>
    </source>
</evidence>
<sequence>MTDLTGLLGTLVPIAIVFLLFLSGVRIVNEYQNGVVFRLGRYVGLKRAGFRWLIPFVERMVIIDLRTVARDVPPQDVITHDNVSVKVNAVVYFRVIHADKAVLQVEDYLYATSQLAQTTLRAILGQVELDQLLSERERINREIQQVLDAHTDPWGIKVSNVEVKHIDLPAEMQRAIARQAEAERERRAKIIAAEGEHQAAEKLAMAADVLSRNPSTLQLRYLQTLVEITSGGNHTILPIPLDLLRMIGVSRGQPGVGGGERSIDGHDVEDEEAPPVGGLS</sequence>
<accession>A0A848LJ23</accession>
<dbReference type="InterPro" id="IPR001107">
    <property type="entry name" value="Band_7"/>
</dbReference>
<feature type="region of interest" description="Disordered" evidence="3">
    <location>
        <begin position="254"/>
        <end position="280"/>
    </location>
</feature>
<dbReference type="PRINTS" id="PR00721">
    <property type="entry name" value="STOMATIN"/>
</dbReference>
<comment type="caution">
    <text evidence="6">The sequence shown here is derived from an EMBL/GenBank/DDBJ whole genome shotgun (WGS) entry which is preliminary data.</text>
</comment>
<keyword evidence="7" id="KW-1185">Reference proteome</keyword>
<reference evidence="6 7" key="1">
    <citation type="submission" date="2020-04" db="EMBL/GenBank/DDBJ databases">
        <title>Draft genome of Pyxidicoccus fallax type strain.</title>
        <authorList>
            <person name="Whitworth D.E."/>
        </authorList>
    </citation>
    <scope>NUCLEOTIDE SEQUENCE [LARGE SCALE GENOMIC DNA]</scope>
    <source>
        <strain evidence="6 7">DSM 14698</strain>
    </source>
</reference>
<dbReference type="CDD" id="cd08826">
    <property type="entry name" value="SPFH_eoslipins_u1"/>
    <property type="match status" value="1"/>
</dbReference>
<dbReference type="PANTHER" id="PTHR10264:SF19">
    <property type="entry name" value="AT06885P-RELATED"/>
    <property type="match status" value="1"/>
</dbReference>
<dbReference type="FunFam" id="3.30.479.30:FF:000004">
    <property type="entry name" value="Putative membrane protease family, stomatin"/>
    <property type="match status" value="1"/>
</dbReference>
<dbReference type="SUPFAM" id="SSF117892">
    <property type="entry name" value="Band 7/SPFH domain"/>
    <property type="match status" value="1"/>
</dbReference>
<comment type="subcellular location">
    <subcellularLocation>
        <location evidence="1">Membrane</location>
        <topology evidence="1">Single-pass membrane protein</topology>
    </subcellularLocation>
</comment>
<dbReference type="InterPro" id="IPR036013">
    <property type="entry name" value="Band_7/SPFH_dom_sf"/>
</dbReference>
<evidence type="ECO:0000256" key="4">
    <source>
        <dbReference type="SAM" id="Phobius"/>
    </source>
</evidence>
<dbReference type="InterPro" id="IPR043202">
    <property type="entry name" value="Band-7_stomatin-like"/>
</dbReference>
<dbReference type="EMBL" id="JABBJJ010000107">
    <property type="protein sequence ID" value="NMO17688.1"/>
    <property type="molecule type" value="Genomic_DNA"/>
</dbReference>
<evidence type="ECO:0000256" key="1">
    <source>
        <dbReference type="ARBA" id="ARBA00004167"/>
    </source>
</evidence>
<gene>
    <name evidence="6" type="ORF">HG543_22935</name>
</gene>
<proteinExistence type="inferred from homology"/>
<dbReference type="Pfam" id="PF01145">
    <property type="entry name" value="Band_7"/>
    <property type="match status" value="1"/>
</dbReference>
<evidence type="ECO:0000313" key="7">
    <source>
        <dbReference type="Proteomes" id="UP000518300"/>
    </source>
</evidence>
<dbReference type="GO" id="GO:0098552">
    <property type="term" value="C:side of membrane"/>
    <property type="evidence" value="ECO:0007669"/>
    <property type="project" value="UniProtKB-ARBA"/>
</dbReference>
<evidence type="ECO:0000259" key="5">
    <source>
        <dbReference type="SMART" id="SM00244"/>
    </source>
</evidence>
<name>A0A848LJ23_9BACT</name>
<feature type="domain" description="Band 7" evidence="5">
    <location>
        <begin position="23"/>
        <end position="180"/>
    </location>
</feature>
<dbReference type="Gene3D" id="3.30.479.30">
    <property type="entry name" value="Band 7 domain"/>
    <property type="match status" value="1"/>
</dbReference>
<dbReference type="GO" id="GO:0005886">
    <property type="term" value="C:plasma membrane"/>
    <property type="evidence" value="ECO:0007669"/>
    <property type="project" value="InterPro"/>
</dbReference>
<evidence type="ECO:0000256" key="3">
    <source>
        <dbReference type="SAM" id="MobiDB-lite"/>
    </source>
</evidence>
<dbReference type="InterPro" id="IPR001972">
    <property type="entry name" value="Stomatin_HflK_fam"/>
</dbReference>